<comment type="caution">
    <text evidence="2">The sequence shown here is derived from an EMBL/GenBank/DDBJ whole genome shotgun (WGS) entry which is preliminary data.</text>
</comment>
<accession>E0QT00</accession>
<organism evidence="2 3">
    <name type="scientific">Mobiluncus mulieris ATCC 35239</name>
    <dbReference type="NCBI Taxonomy" id="871571"/>
    <lineage>
        <taxon>Bacteria</taxon>
        <taxon>Bacillati</taxon>
        <taxon>Actinomycetota</taxon>
        <taxon>Actinomycetes</taxon>
        <taxon>Actinomycetales</taxon>
        <taxon>Actinomycetaceae</taxon>
        <taxon>Mobiluncus</taxon>
    </lineage>
</organism>
<dbReference type="EMBL" id="AEET01000044">
    <property type="protein sequence ID" value="EFM45339.1"/>
    <property type="molecule type" value="Genomic_DNA"/>
</dbReference>
<reference evidence="2" key="1">
    <citation type="submission" date="2010-08" db="EMBL/GenBank/DDBJ databases">
        <authorList>
            <person name="Muzny D."/>
            <person name="Qin X."/>
            <person name="Deng J."/>
            <person name="Jiang H."/>
            <person name="Liu Y."/>
            <person name="Qu J."/>
            <person name="Song X.-Z."/>
            <person name="Zhang L."/>
            <person name="Thornton R."/>
            <person name="Coyle M."/>
            <person name="Francisco L."/>
            <person name="Jackson L."/>
            <person name="Javaid M."/>
            <person name="Korchina V."/>
            <person name="Kovar C."/>
            <person name="Mata R."/>
            <person name="Mathew T."/>
            <person name="Ngo R."/>
            <person name="Nguyen L."/>
            <person name="Nguyen N."/>
            <person name="Okwuonu G."/>
            <person name="Ongeri F."/>
            <person name="Pham C."/>
            <person name="Simmons D."/>
            <person name="Wilczek-Boney K."/>
            <person name="Hale W."/>
            <person name="Jakkamsetti A."/>
            <person name="Pham P."/>
            <person name="Ruth R."/>
            <person name="San Lucas F."/>
            <person name="Warren J."/>
            <person name="Zhang J."/>
            <person name="Zhao Z."/>
            <person name="Zhou C."/>
            <person name="Zhu D."/>
            <person name="Lee S."/>
            <person name="Bess C."/>
            <person name="Blankenburg K."/>
            <person name="Forbes L."/>
            <person name="Fu Q."/>
            <person name="Gubbala S."/>
            <person name="Hirani K."/>
            <person name="Jayaseelan J.C."/>
            <person name="Lara F."/>
            <person name="Munidasa M."/>
            <person name="Palculict T."/>
            <person name="Patil S."/>
            <person name="Pu L.-L."/>
            <person name="Saada N."/>
            <person name="Tang L."/>
            <person name="Weissenberger G."/>
            <person name="Zhu Y."/>
            <person name="Hemphill L."/>
            <person name="Shang Y."/>
            <person name="Youmans B."/>
            <person name="Ayvaz T."/>
            <person name="Ross M."/>
            <person name="Santibanez J."/>
            <person name="Aqrawi P."/>
            <person name="Gross S."/>
            <person name="Joshi V."/>
            <person name="Fowler G."/>
            <person name="Nazareth L."/>
            <person name="Reid J."/>
            <person name="Worley K."/>
            <person name="Petrosino J."/>
            <person name="Highlander S."/>
            <person name="Gibbs R."/>
        </authorList>
    </citation>
    <scope>NUCLEOTIDE SEQUENCE [LARGE SCALE GENOMIC DNA]</scope>
    <source>
        <strain evidence="2">ATCC 35239</strain>
    </source>
</reference>
<keyword evidence="3" id="KW-1185">Reference proteome</keyword>
<keyword evidence="1" id="KW-1133">Transmembrane helix</keyword>
<sequence>MTVGENEPNREFTTFLSVIITMTTIILMALLLIWREILLKTWSKVSVKLLNYLSMRIISSGVRSCIKLSKMVYCTRIFFWLW</sequence>
<keyword evidence="1" id="KW-0472">Membrane</keyword>
<evidence type="ECO:0000256" key="1">
    <source>
        <dbReference type="SAM" id="Phobius"/>
    </source>
</evidence>
<name>E0QT00_9ACTO</name>
<gene>
    <name evidence="2" type="ORF">HMPREF0580_2028</name>
</gene>
<keyword evidence="1" id="KW-0812">Transmembrane</keyword>
<feature type="transmembrane region" description="Helical" evidence="1">
    <location>
        <begin position="12"/>
        <end position="34"/>
    </location>
</feature>
<protein>
    <submittedName>
        <fullName evidence="2">Uncharacterized protein</fullName>
    </submittedName>
</protein>
<evidence type="ECO:0000313" key="2">
    <source>
        <dbReference type="EMBL" id="EFM45339.1"/>
    </source>
</evidence>
<dbReference type="STRING" id="871571.HMPREF0580_2028"/>
<dbReference type="Proteomes" id="UP000003045">
    <property type="component" value="Unassembled WGS sequence"/>
</dbReference>
<dbReference type="HOGENOM" id="CLU_2554527_0_0_11"/>
<evidence type="ECO:0000313" key="3">
    <source>
        <dbReference type="Proteomes" id="UP000003045"/>
    </source>
</evidence>
<dbReference type="AlphaFoldDB" id="E0QT00"/>
<proteinExistence type="predicted"/>